<organism evidence="3 4">
    <name type="scientific">Mucilaginibacter paludis DSM 18603</name>
    <dbReference type="NCBI Taxonomy" id="714943"/>
    <lineage>
        <taxon>Bacteria</taxon>
        <taxon>Pseudomonadati</taxon>
        <taxon>Bacteroidota</taxon>
        <taxon>Sphingobacteriia</taxon>
        <taxon>Sphingobacteriales</taxon>
        <taxon>Sphingobacteriaceae</taxon>
        <taxon>Mucilaginibacter</taxon>
    </lineage>
</organism>
<evidence type="ECO:0000256" key="2">
    <source>
        <dbReference type="SAM" id="SignalP"/>
    </source>
</evidence>
<keyword evidence="2" id="KW-0732">Signal</keyword>
<keyword evidence="1" id="KW-0472">Membrane</keyword>
<gene>
    <name evidence="3" type="ORF">Mucpa_3954</name>
</gene>
<dbReference type="RefSeq" id="WP_008508766.1">
    <property type="nucleotide sequence ID" value="NZ_CM001403.1"/>
</dbReference>
<accession>H1Y2J7</accession>
<dbReference type="Proteomes" id="UP000002774">
    <property type="component" value="Chromosome"/>
</dbReference>
<keyword evidence="1" id="KW-0812">Transmembrane</keyword>
<dbReference type="EMBL" id="CM001403">
    <property type="protein sequence ID" value="EHQ28045.1"/>
    <property type="molecule type" value="Genomic_DNA"/>
</dbReference>
<feature type="chain" id="PRO_5003558742" evidence="2">
    <location>
        <begin position="26"/>
        <end position="91"/>
    </location>
</feature>
<name>H1Y2J7_9SPHI</name>
<keyword evidence="4" id="KW-1185">Reference proteome</keyword>
<reference evidence="3" key="1">
    <citation type="submission" date="2011-09" db="EMBL/GenBank/DDBJ databases">
        <title>The permanent draft genome of Mucilaginibacter paludis DSM 18603.</title>
        <authorList>
            <consortium name="US DOE Joint Genome Institute (JGI-PGF)"/>
            <person name="Lucas S."/>
            <person name="Han J."/>
            <person name="Lapidus A."/>
            <person name="Bruce D."/>
            <person name="Goodwin L."/>
            <person name="Pitluck S."/>
            <person name="Peters L."/>
            <person name="Kyrpides N."/>
            <person name="Mavromatis K."/>
            <person name="Ivanova N."/>
            <person name="Mikhailova N."/>
            <person name="Held B."/>
            <person name="Detter J.C."/>
            <person name="Tapia R."/>
            <person name="Han C."/>
            <person name="Land M."/>
            <person name="Hauser L."/>
            <person name="Markowitz V."/>
            <person name="Cheng J.-F."/>
            <person name="Hugenholtz P."/>
            <person name="Woyke T."/>
            <person name="Wu D."/>
            <person name="Tindall B."/>
            <person name="Brambilla E."/>
            <person name="Klenk H.-P."/>
            <person name="Eisen J.A."/>
        </authorList>
    </citation>
    <scope>NUCLEOTIDE SEQUENCE [LARGE SCALE GENOMIC DNA]</scope>
    <source>
        <strain evidence="3">DSM 18603</strain>
    </source>
</reference>
<evidence type="ECO:0000256" key="1">
    <source>
        <dbReference type="SAM" id="Phobius"/>
    </source>
</evidence>
<dbReference type="OrthoDB" id="678747at2"/>
<protein>
    <submittedName>
        <fullName evidence="3">Uncharacterized protein</fullName>
    </submittedName>
</protein>
<keyword evidence="1" id="KW-1133">Transmembrane helix</keyword>
<dbReference type="eggNOG" id="ENOG5030P7U">
    <property type="taxonomic scope" value="Bacteria"/>
</dbReference>
<dbReference type="AlphaFoldDB" id="H1Y2J7"/>
<feature type="signal peptide" evidence="2">
    <location>
        <begin position="1"/>
        <end position="25"/>
    </location>
</feature>
<sequence length="91" mass="10011">MKYFKVIVILIILSTSVCAISPVMAQCAVCSTNVETNAKNGGTQANGLNNGIMYLLAAPYLAIAAVGFLWYKKYRRKNVSIKMRGEKLHLN</sequence>
<dbReference type="STRING" id="714943.Mucpa_3954"/>
<feature type="transmembrane region" description="Helical" evidence="1">
    <location>
        <begin position="51"/>
        <end position="71"/>
    </location>
</feature>
<dbReference type="HOGENOM" id="CLU_177656_0_0_10"/>
<evidence type="ECO:0000313" key="3">
    <source>
        <dbReference type="EMBL" id="EHQ28045.1"/>
    </source>
</evidence>
<evidence type="ECO:0000313" key="4">
    <source>
        <dbReference type="Proteomes" id="UP000002774"/>
    </source>
</evidence>
<proteinExistence type="predicted"/>